<name>A0A0F8XBS9_9ZZZZ</name>
<gene>
    <name evidence="1" type="ORF">LCGC14_2962360</name>
</gene>
<evidence type="ECO:0000313" key="1">
    <source>
        <dbReference type="EMBL" id="KKK66612.1"/>
    </source>
</evidence>
<comment type="caution">
    <text evidence="1">The sequence shown here is derived from an EMBL/GenBank/DDBJ whole genome shotgun (WGS) entry which is preliminary data.</text>
</comment>
<dbReference type="EMBL" id="LAZR01059999">
    <property type="protein sequence ID" value="KKK66612.1"/>
    <property type="molecule type" value="Genomic_DNA"/>
</dbReference>
<dbReference type="AlphaFoldDB" id="A0A0F8XBS9"/>
<proteinExistence type="predicted"/>
<organism evidence="1">
    <name type="scientific">marine sediment metagenome</name>
    <dbReference type="NCBI Taxonomy" id="412755"/>
    <lineage>
        <taxon>unclassified sequences</taxon>
        <taxon>metagenomes</taxon>
        <taxon>ecological metagenomes</taxon>
    </lineage>
</organism>
<feature type="non-terminal residue" evidence="1">
    <location>
        <position position="1"/>
    </location>
</feature>
<protein>
    <submittedName>
        <fullName evidence="1">Uncharacterized protein</fullName>
    </submittedName>
</protein>
<reference evidence="1" key="1">
    <citation type="journal article" date="2015" name="Nature">
        <title>Complex archaea that bridge the gap between prokaryotes and eukaryotes.</title>
        <authorList>
            <person name="Spang A."/>
            <person name="Saw J.H."/>
            <person name="Jorgensen S.L."/>
            <person name="Zaremba-Niedzwiedzka K."/>
            <person name="Martijn J."/>
            <person name="Lind A.E."/>
            <person name="van Eijk R."/>
            <person name="Schleper C."/>
            <person name="Guy L."/>
            <person name="Ettema T.J."/>
        </authorList>
    </citation>
    <scope>NUCLEOTIDE SEQUENCE</scope>
</reference>
<accession>A0A0F8XBS9</accession>
<sequence length="82" mass="8625">ATPVFQQAFRNVEARDDTEGVILAAAMLAQGPDGLSVIRDLALELPDSIPRRSEIAQAAWVLAGSAEAPPTGLNDVRSVAKK</sequence>